<dbReference type="PANTHER" id="PTHR33064:SF37">
    <property type="entry name" value="RIBONUCLEASE H"/>
    <property type="match status" value="1"/>
</dbReference>
<feature type="compositionally biased region" description="Basic and acidic residues" evidence="1">
    <location>
        <begin position="24"/>
        <end position="35"/>
    </location>
</feature>
<organism evidence="2 3">
    <name type="scientific">Paramuricea clavata</name>
    <name type="common">Red gorgonian</name>
    <name type="synonym">Violescent sea-whip</name>
    <dbReference type="NCBI Taxonomy" id="317549"/>
    <lineage>
        <taxon>Eukaryota</taxon>
        <taxon>Metazoa</taxon>
        <taxon>Cnidaria</taxon>
        <taxon>Anthozoa</taxon>
        <taxon>Octocorallia</taxon>
        <taxon>Malacalcyonacea</taxon>
        <taxon>Plexauridae</taxon>
        <taxon>Paramuricea</taxon>
    </lineage>
</organism>
<dbReference type="PANTHER" id="PTHR33064">
    <property type="entry name" value="POL PROTEIN"/>
    <property type="match status" value="1"/>
</dbReference>
<dbReference type="FunFam" id="3.30.70.270:FF:000003">
    <property type="entry name" value="Transposon Ty3-G Gag-Pol polyprotein"/>
    <property type="match status" value="1"/>
</dbReference>
<dbReference type="Pfam" id="PF00078">
    <property type="entry name" value="RVT_1"/>
    <property type="match status" value="1"/>
</dbReference>
<dbReference type="AlphaFoldDB" id="A0A6S7J5R0"/>
<dbReference type="SUPFAM" id="SSF56672">
    <property type="entry name" value="DNA/RNA polymerases"/>
    <property type="match status" value="1"/>
</dbReference>
<protein>
    <submittedName>
        <fullName evidence="2">Uncharacterized protein</fullName>
    </submittedName>
</protein>
<dbReference type="InterPro" id="IPR051320">
    <property type="entry name" value="Viral_Replic_Matur_Polypro"/>
</dbReference>
<dbReference type="InterPro" id="IPR043502">
    <property type="entry name" value="DNA/RNA_pol_sf"/>
</dbReference>
<dbReference type="OrthoDB" id="6768308at2759"/>
<evidence type="ECO:0000313" key="2">
    <source>
        <dbReference type="EMBL" id="CAB4027286.1"/>
    </source>
</evidence>
<feature type="region of interest" description="Disordered" evidence="1">
    <location>
        <begin position="24"/>
        <end position="65"/>
    </location>
</feature>
<gene>
    <name evidence="2" type="ORF">PACLA_8A041627</name>
</gene>
<keyword evidence="3" id="KW-1185">Reference proteome</keyword>
<dbReference type="Gene3D" id="3.30.70.270">
    <property type="match status" value="2"/>
</dbReference>
<evidence type="ECO:0000256" key="1">
    <source>
        <dbReference type="SAM" id="MobiDB-lite"/>
    </source>
</evidence>
<reference evidence="2" key="1">
    <citation type="submission" date="2020-04" db="EMBL/GenBank/DDBJ databases">
        <authorList>
            <person name="Alioto T."/>
            <person name="Alioto T."/>
            <person name="Gomez Garrido J."/>
        </authorList>
    </citation>
    <scope>NUCLEOTIDE SEQUENCE</scope>
    <source>
        <strain evidence="2">A484AB</strain>
    </source>
</reference>
<comment type="caution">
    <text evidence="2">The sequence shown here is derived from an EMBL/GenBank/DDBJ whole genome shotgun (WGS) entry which is preliminary data.</text>
</comment>
<accession>A0A6S7J5R0</accession>
<proteinExistence type="predicted"/>
<dbReference type="PROSITE" id="PS50878">
    <property type="entry name" value="RT_POL"/>
    <property type="match status" value="1"/>
</dbReference>
<name>A0A6S7J5R0_PARCT</name>
<sequence length="429" mass="49017">MLSKRTVLGRIQLVRPVTEVDVRLEGSEKNEDRDVMAQSEASTTGGKEHDANQEESVTPKADLSRLTTEQQHVAWKMLCEERDAFAKNEVTSGLYEWVRIPLGLTNAPASFQRFMEGCLGDLRDQVCIPYLDDVIVFLKTFEEDVGHVRQVLQRLQSHGVKLQPGKCKLFHREVSFLGRVISKSGYYNDPKATEIVKKLKDSIPKTVGEVQRLVGLLGVYRRHIKDFARIAKLIYELLDGKHQKVRLPQTNGHLLSKHPVKYVDYGKWNCNEQANRVCSIITIRTILAYPDYNNTPFVVNIDASQHGLGMVLYQEQEGTLRAIAYVARTLTPAERNYHLRAGKLEFLALKCAITEQFRDYSLYRLHGQCTFNAAGSQIRSIDNGNTVWLTSIIDRPDVLETNKCHLTNERIRVKLRWWTLLKLKVMIGP</sequence>
<dbReference type="EMBL" id="CACRXK020014710">
    <property type="protein sequence ID" value="CAB4027286.1"/>
    <property type="molecule type" value="Genomic_DNA"/>
</dbReference>
<dbReference type="Pfam" id="PF17919">
    <property type="entry name" value="RT_RNaseH_2"/>
    <property type="match status" value="1"/>
</dbReference>
<dbReference type="InterPro" id="IPR041577">
    <property type="entry name" value="RT_RNaseH_2"/>
</dbReference>
<dbReference type="CDD" id="cd01647">
    <property type="entry name" value="RT_LTR"/>
    <property type="match status" value="1"/>
</dbReference>
<dbReference type="Proteomes" id="UP001152795">
    <property type="component" value="Unassembled WGS sequence"/>
</dbReference>
<dbReference type="InterPro" id="IPR043128">
    <property type="entry name" value="Rev_trsase/Diguanyl_cyclase"/>
</dbReference>
<dbReference type="InterPro" id="IPR000477">
    <property type="entry name" value="RT_dom"/>
</dbReference>
<evidence type="ECO:0000313" key="3">
    <source>
        <dbReference type="Proteomes" id="UP001152795"/>
    </source>
</evidence>